<feature type="transmembrane region" description="Helical" evidence="1">
    <location>
        <begin position="36"/>
        <end position="58"/>
    </location>
</feature>
<dbReference type="SUPFAM" id="SSF54523">
    <property type="entry name" value="Pili subunits"/>
    <property type="match status" value="1"/>
</dbReference>
<gene>
    <name evidence="2" type="ORF">DYY88_18945</name>
</gene>
<dbReference type="AlphaFoldDB" id="A0A4Q7E3E0"/>
<dbReference type="Proteomes" id="UP000292459">
    <property type="component" value="Unassembled WGS sequence"/>
</dbReference>
<keyword evidence="1" id="KW-0472">Membrane</keyword>
<reference evidence="2 3" key="1">
    <citation type="submission" date="2018-11" db="EMBL/GenBank/DDBJ databases">
        <title>Whole genome sequencing of an environmental sample.</title>
        <authorList>
            <person name="Sarangi A.N."/>
            <person name="Singh D."/>
            <person name="Tripathy S."/>
        </authorList>
    </citation>
    <scope>NUCLEOTIDE SEQUENCE [LARGE SCALE GENOMIC DNA]</scope>
    <source>
        <strain evidence="2 3">Lakshadweep</strain>
    </source>
</reference>
<protein>
    <submittedName>
        <fullName evidence="2">Prepilin-type cleavage/methylation domain-containing protein</fullName>
    </submittedName>
</protein>
<keyword evidence="1" id="KW-0812">Transmembrane</keyword>
<comment type="caution">
    <text evidence="2">The sequence shown here is derived from an EMBL/GenBank/DDBJ whole genome shotgun (WGS) entry which is preliminary data.</text>
</comment>
<evidence type="ECO:0000256" key="1">
    <source>
        <dbReference type="SAM" id="Phobius"/>
    </source>
</evidence>
<organism evidence="2 3">
    <name type="scientific">Leptolyngbya iicbica LK</name>
    <dbReference type="NCBI Taxonomy" id="2294035"/>
    <lineage>
        <taxon>Bacteria</taxon>
        <taxon>Bacillati</taxon>
        <taxon>Cyanobacteriota</taxon>
        <taxon>Cyanophyceae</taxon>
        <taxon>Leptolyngbyales</taxon>
        <taxon>Leptolyngbyaceae</taxon>
        <taxon>Leptolyngbya group</taxon>
        <taxon>Leptolyngbya</taxon>
        <taxon>Leptolyngbya iicbica</taxon>
    </lineage>
</organism>
<keyword evidence="1" id="KW-1133">Transmembrane helix</keyword>
<dbReference type="Pfam" id="PF07963">
    <property type="entry name" value="N_methyl"/>
    <property type="match status" value="1"/>
</dbReference>
<name>A0A4Q7E3E0_9CYAN</name>
<accession>A0A4Q7E3E0</accession>
<dbReference type="NCBIfam" id="TIGR02532">
    <property type="entry name" value="IV_pilin_GFxxxE"/>
    <property type="match status" value="1"/>
</dbReference>
<evidence type="ECO:0000313" key="3">
    <source>
        <dbReference type="Proteomes" id="UP000292459"/>
    </source>
</evidence>
<dbReference type="InterPro" id="IPR045584">
    <property type="entry name" value="Pilin-like"/>
</dbReference>
<keyword evidence="3" id="KW-1185">Reference proteome</keyword>
<evidence type="ECO:0000313" key="2">
    <source>
        <dbReference type="EMBL" id="RZM75979.1"/>
    </source>
</evidence>
<dbReference type="OrthoDB" id="461075at2"/>
<dbReference type="EMBL" id="QVFV01000006">
    <property type="protein sequence ID" value="RZM75979.1"/>
    <property type="molecule type" value="Genomic_DNA"/>
</dbReference>
<dbReference type="InterPro" id="IPR012902">
    <property type="entry name" value="N_methyl_site"/>
</dbReference>
<proteinExistence type="predicted"/>
<sequence length="354" mass="38776">MMSHEVSSPMFFKSAKRHLHRLCAPTPPSQQCGFTLIELLVSIIVGAIIVSSMLFLVLELLKVSKREEVLTITQQDMRRALAYMASDVGEADYVYADPAQVTRIATEVEGDPRWPAGATPVLAFWRLDPIDMGDLPANPAPYNENDPDGCIAEFDGDRESECSTLKIRQSAYSLVIYLIAENDETGIWEGPARIIRYELPKYSDVEELLQTVGYDDPSIDNPNADDGSFADWVVINGPPEGNAQVLTDHVDLTDAAADWVDCPDVGAYLRVPEIDNTQDPLNSFYVCARIGDDIDQIDGQDVRVGSLSQSLIINLTGNIEQSPATAASSESSKLPALQSEVLVRGVIEKRVTGD</sequence>